<dbReference type="PANTHER" id="PTHR46558">
    <property type="entry name" value="TRACRIPTIONAL REGULATORY PROTEIN-RELATED-RELATED"/>
    <property type="match status" value="1"/>
</dbReference>
<dbReference type="RefSeq" id="WP_209485174.1">
    <property type="nucleotide sequence ID" value="NZ_JAGGKQ010000011.1"/>
</dbReference>
<dbReference type="Proteomes" id="UP000823588">
    <property type="component" value="Unassembled WGS sequence"/>
</dbReference>
<evidence type="ECO:0000313" key="3">
    <source>
        <dbReference type="EMBL" id="MBP1922740.1"/>
    </source>
</evidence>
<dbReference type="PANTHER" id="PTHR46558:SF4">
    <property type="entry name" value="DNA-BIDING PHAGE PROTEIN"/>
    <property type="match status" value="1"/>
</dbReference>
<dbReference type="AlphaFoldDB" id="A0A8T4GGH6"/>
<protein>
    <submittedName>
        <fullName evidence="3">Putative transcriptional regulator</fullName>
    </submittedName>
</protein>
<reference evidence="3" key="1">
    <citation type="submission" date="2021-03" db="EMBL/GenBank/DDBJ databases">
        <title>Genomic Encyclopedia of Type Strains, Phase IV (KMG-IV): sequencing the most valuable type-strain genomes for metagenomic binning, comparative biology and taxonomic classification.</title>
        <authorList>
            <person name="Goeker M."/>
        </authorList>
    </citation>
    <scope>NUCLEOTIDE SEQUENCE</scope>
    <source>
        <strain evidence="3">DSM 23564</strain>
    </source>
</reference>
<keyword evidence="4" id="KW-1185">Reference proteome</keyword>
<evidence type="ECO:0000313" key="4">
    <source>
        <dbReference type="Proteomes" id="UP000823588"/>
    </source>
</evidence>
<dbReference type="PROSITE" id="PS50943">
    <property type="entry name" value="HTH_CROC1"/>
    <property type="match status" value="1"/>
</dbReference>
<evidence type="ECO:0000256" key="1">
    <source>
        <dbReference type="ARBA" id="ARBA00023125"/>
    </source>
</evidence>
<dbReference type="InterPro" id="IPR001387">
    <property type="entry name" value="Cro/C1-type_HTH"/>
</dbReference>
<gene>
    <name evidence="3" type="ORF">J2751_001754</name>
</gene>
<organism evidence="3 4">
    <name type="scientific">Halorubrum alkaliphilum</name>
    <dbReference type="NCBI Taxonomy" id="261290"/>
    <lineage>
        <taxon>Archaea</taxon>
        <taxon>Methanobacteriati</taxon>
        <taxon>Methanobacteriota</taxon>
        <taxon>Stenosarchaea group</taxon>
        <taxon>Halobacteria</taxon>
        <taxon>Halobacteriales</taxon>
        <taxon>Haloferacaceae</taxon>
        <taxon>Halorubrum</taxon>
    </lineage>
</organism>
<keyword evidence="1" id="KW-0238">DNA-binding</keyword>
<comment type="caution">
    <text evidence="3">The sequence shown here is derived from an EMBL/GenBank/DDBJ whole genome shotgun (WGS) entry which is preliminary data.</text>
</comment>
<feature type="domain" description="HTH cro/C1-type" evidence="2">
    <location>
        <begin position="5"/>
        <end position="59"/>
    </location>
</feature>
<sequence>MRNDVRDRRAETGESQADLAAAVGVTRQSINAIERGRYDPSLDLAFALADHFDCRIEDLFDPDAEAADEE</sequence>
<dbReference type="EMBL" id="JAGGKQ010000011">
    <property type="protein sequence ID" value="MBP1922740.1"/>
    <property type="molecule type" value="Genomic_DNA"/>
</dbReference>
<dbReference type="SUPFAM" id="SSF47413">
    <property type="entry name" value="lambda repressor-like DNA-binding domains"/>
    <property type="match status" value="1"/>
</dbReference>
<dbReference type="GO" id="GO:0003677">
    <property type="term" value="F:DNA binding"/>
    <property type="evidence" value="ECO:0007669"/>
    <property type="project" value="UniProtKB-KW"/>
</dbReference>
<evidence type="ECO:0000259" key="2">
    <source>
        <dbReference type="PROSITE" id="PS50943"/>
    </source>
</evidence>
<dbReference type="CDD" id="cd00093">
    <property type="entry name" value="HTH_XRE"/>
    <property type="match status" value="1"/>
</dbReference>
<name>A0A8T4GGH6_9EURY</name>
<dbReference type="Gene3D" id="1.10.260.40">
    <property type="entry name" value="lambda repressor-like DNA-binding domains"/>
    <property type="match status" value="1"/>
</dbReference>
<dbReference type="SMART" id="SM00530">
    <property type="entry name" value="HTH_XRE"/>
    <property type="match status" value="1"/>
</dbReference>
<dbReference type="OrthoDB" id="67699at2157"/>
<proteinExistence type="predicted"/>
<dbReference type="InterPro" id="IPR010982">
    <property type="entry name" value="Lambda_DNA-bd_dom_sf"/>
</dbReference>
<accession>A0A8T4GGH6</accession>
<dbReference type="Pfam" id="PF01381">
    <property type="entry name" value="HTH_3"/>
    <property type="match status" value="1"/>
</dbReference>